<dbReference type="InterPro" id="IPR023210">
    <property type="entry name" value="NADP_OxRdtase_dom"/>
</dbReference>
<name>A0A9W9QMP8_PENBR</name>
<organism evidence="3 4">
    <name type="scientific">Penicillium brevicompactum</name>
    <dbReference type="NCBI Taxonomy" id="5074"/>
    <lineage>
        <taxon>Eukaryota</taxon>
        <taxon>Fungi</taxon>
        <taxon>Dikarya</taxon>
        <taxon>Ascomycota</taxon>
        <taxon>Pezizomycotina</taxon>
        <taxon>Eurotiomycetes</taxon>
        <taxon>Eurotiomycetidae</taxon>
        <taxon>Eurotiales</taxon>
        <taxon>Aspergillaceae</taxon>
        <taxon>Penicillium</taxon>
    </lineage>
</organism>
<dbReference type="AlphaFoldDB" id="A0A9W9QMP8"/>
<dbReference type="EMBL" id="JAPZBQ010000003">
    <property type="protein sequence ID" value="KAJ5337838.1"/>
    <property type="molecule type" value="Genomic_DNA"/>
</dbReference>
<comment type="caution">
    <text evidence="3">The sequence shown here is derived from an EMBL/GenBank/DDBJ whole genome shotgun (WGS) entry which is preliminary data.</text>
</comment>
<gene>
    <name evidence="3" type="ORF">N7452_004566</name>
</gene>
<keyword evidence="1" id="KW-0560">Oxidoreductase</keyword>
<dbReference type="PANTHER" id="PTHR43625:SF40">
    <property type="entry name" value="ALDO-KETO REDUCTASE YAKC [NADP(+)]"/>
    <property type="match status" value="1"/>
</dbReference>
<evidence type="ECO:0000313" key="4">
    <source>
        <dbReference type="Proteomes" id="UP001147695"/>
    </source>
</evidence>
<evidence type="ECO:0000259" key="2">
    <source>
        <dbReference type="Pfam" id="PF00248"/>
    </source>
</evidence>
<dbReference type="GO" id="GO:0016491">
    <property type="term" value="F:oxidoreductase activity"/>
    <property type="evidence" value="ECO:0007669"/>
    <property type="project" value="UniProtKB-KW"/>
</dbReference>
<reference evidence="3" key="2">
    <citation type="journal article" date="2023" name="IMA Fungus">
        <title>Comparative genomic study of the Penicillium genus elucidates a diverse pangenome and 15 lateral gene transfer events.</title>
        <authorList>
            <person name="Petersen C."/>
            <person name="Sorensen T."/>
            <person name="Nielsen M.R."/>
            <person name="Sondergaard T.E."/>
            <person name="Sorensen J.L."/>
            <person name="Fitzpatrick D.A."/>
            <person name="Frisvad J.C."/>
            <person name="Nielsen K.L."/>
        </authorList>
    </citation>
    <scope>NUCLEOTIDE SEQUENCE</scope>
    <source>
        <strain evidence="3">IBT 35673</strain>
    </source>
</reference>
<dbReference type="InterPro" id="IPR036812">
    <property type="entry name" value="NAD(P)_OxRdtase_dom_sf"/>
</dbReference>
<evidence type="ECO:0000256" key="1">
    <source>
        <dbReference type="ARBA" id="ARBA00023002"/>
    </source>
</evidence>
<evidence type="ECO:0000313" key="3">
    <source>
        <dbReference type="EMBL" id="KAJ5337838.1"/>
    </source>
</evidence>
<accession>A0A9W9QMP8</accession>
<reference evidence="3" key="1">
    <citation type="submission" date="2022-12" db="EMBL/GenBank/DDBJ databases">
        <authorList>
            <person name="Petersen C."/>
        </authorList>
    </citation>
    <scope>NUCLEOTIDE SEQUENCE</scope>
    <source>
        <strain evidence="3">IBT 35673</strain>
    </source>
</reference>
<dbReference type="PANTHER" id="PTHR43625">
    <property type="entry name" value="AFLATOXIN B1 ALDEHYDE REDUCTASE"/>
    <property type="match status" value="1"/>
</dbReference>
<dbReference type="SUPFAM" id="SSF51430">
    <property type="entry name" value="NAD(P)-linked oxidoreductase"/>
    <property type="match status" value="1"/>
</dbReference>
<dbReference type="InterPro" id="IPR050791">
    <property type="entry name" value="Aldo-Keto_reductase"/>
</dbReference>
<proteinExistence type="predicted"/>
<sequence length="358" mass="39725">MSRPPTRPLGNGGPEVTRIGFGLMGLSSYYGNTLPVEEGLCVLDRAYELGERFWDTGKLATGKNRSMKLTGPRAADVYSGNEELVCEWFARNPEKRQEIFLATKFSLRTLPDGTTSRNSSPEYALRACDASLSRLGTSYIDLYYCHRLDGKTPVEETVGAMIQLKSAGKIKYLGLSECSAASLRRAHAIHPISAVQMEYSPFSLEVESPEYNMLETCRDLGVALVAYSPLGRGMMSGALRSVEDFEDGDFRRTLPRFSAENFPKNLQLVDRICKLATRRNVHPSQLTLAWLLAQGGDIFPIPGTTKIDRLKENVDSMFLGLSEDTVAQFRKAVEEANVHGDRSSETLSQMLFVDTPLQ</sequence>
<dbReference type="Proteomes" id="UP001147695">
    <property type="component" value="Unassembled WGS sequence"/>
</dbReference>
<dbReference type="Gene3D" id="3.20.20.100">
    <property type="entry name" value="NADP-dependent oxidoreductase domain"/>
    <property type="match status" value="1"/>
</dbReference>
<dbReference type="GO" id="GO:0005737">
    <property type="term" value="C:cytoplasm"/>
    <property type="evidence" value="ECO:0007669"/>
    <property type="project" value="TreeGrafter"/>
</dbReference>
<protein>
    <submittedName>
        <fullName evidence="3">Aldo-keto reductase (AKR13)</fullName>
    </submittedName>
</protein>
<feature type="domain" description="NADP-dependent oxidoreductase" evidence="2">
    <location>
        <begin position="18"/>
        <end position="333"/>
    </location>
</feature>
<dbReference type="Pfam" id="PF00248">
    <property type="entry name" value="Aldo_ket_red"/>
    <property type="match status" value="1"/>
</dbReference>